<organism evidence="2 3">
    <name type="scientific">Pontibacter akesuensis</name>
    <dbReference type="NCBI Taxonomy" id="388950"/>
    <lineage>
        <taxon>Bacteria</taxon>
        <taxon>Pseudomonadati</taxon>
        <taxon>Bacteroidota</taxon>
        <taxon>Cytophagia</taxon>
        <taxon>Cytophagales</taxon>
        <taxon>Hymenobacteraceae</taxon>
        <taxon>Pontibacter</taxon>
    </lineage>
</organism>
<dbReference type="AlphaFoldDB" id="A0A1I7KQR7"/>
<sequence>MVGEGMGHVSRGSRRAIKPFPAEGPGKLFLYLASKAGDRPRSSKAQPPSLPALCALFYLSIEKTLEVCPPREPERCVRFNLPPLPTATMAGGATFSQTQPSNYMAKIIPCDIGPSTDCYAAVSEGEHGFICGRLHGWRLHDLRNPWVRRTLDRNPDQVVAAFETRQELEQWLATVHAGPSPGKGAPPASLPARHAAKGMAPATLGLS</sequence>
<evidence type="ECO:0000313" key="3">
    <source>
        <dbReference type="Proteomes" id="UP000182491"/>
    </source>
</evidence>
<reference evidence="3" key="1">
    <citation type="submission" date="2016-10" db="EMBL/GenBank/DDBJ databases">
        <authorList>
            <person name="Varghese N."/>
        </authorList>
    </citation>
    <scope>NUCLEOTIDE SEQUENCE [LARGE SCALE GENOMIC DNA]</scope>
    <source>
        <strain evidence="3">DSM 18820</strain>
    </source>
</reference>
<keyword evidence="3" id="KW-1185">Reference proteome</keyword>
<gene>
    <name evidence="2" type="ORF">SAMN04487941_3999</name>
</gene>
<dbReference type="Proteomes" id="UP000182491">
    <property type="component" value="Unassembled WGS sequence"/>
</dbReference>
<protein>
    <submittedName>
        <fullName evidence="2">Uncharacterized protein</fullName>
    </submittedName>
</protein>
<evidence type="ECO:0000256" key="1">
    <source>
        <dbReference type="SAM" id="MobiDB-lite"/>
    </source>
</evidence>
<accession>A0A1I7KQR7</accession>
<proteinExistence type="predicted"/>
<evidence type="ECO:0000313" key="2">
    <source>
        <dbReference type="EMBL" id="SFU99759.1"/>
    </source>
</evidence>
<name>A0A1I7KQR7_9BACT</name>
<feature type="region of interest" description="Disordered" evidence="1">
    <location>
        <begin position="1"/>
        <end position="20"/>
    </location>
</feature>
<dbReference type="EMBL" id="FPCA01000007">
    <property type="protein sequence ID" value="SFU99759.1"/>
    <property type="molecule type" value="Genomic_DNA"/>
</dbReference>
<feature type="region of interest" description="Disordered" evidence="1">
    <location>
        <begin position="176"/>
        <end position="207"/>
    </location>
</feature>
<feature type="compositionally biased region" description="Low complexity" evidence="1">
    <location>
        <begin position="177"/>
        <end position="192"/>
    </location>
</feature>